<dbReference type="Proteomes" id="UP000034982">
    <property type="component" value="Unassembled WGS sequence"/>
</dbReference>
<dbReference type="GO" id="GO:0009279">
    <property type="term" value="C:cell outer membrane"/>
    <property type="evidence" value="ECO:0007669"/>
    <property type="project" value="UniProtKB-SubCell"/>
</dbReference>
<evidence type="ECO:0000313" key="10">
    <source>
        <dbReference type="Proteomes" id="UP000034982"/>
    </source>
</evidence>
<protein>
    <recommendedName>
        <fullName evidence="11">Starch-binding protein</fullName>
    </recommendedName>
</protein>
<dbReference type="EMBL" id="AYYE01000676">
    <property type="protein sequence ID" value="ETK09925.1"/>
    <property type="molecule type" value="Genomic_DNA"/>
</dbReference>
<evidence type="ECO:0000256" key="3">
    <source>
        <dbReference type="ARBA" id="ARBA00022729"/>
    </source>
</evidence>
<evidence type="ECO:0000313" key="9">
    <source>
        <dbReference type="EMBL" id="ETK09925.1"/>
    </source>
</evidence>
<dbReference type="Pfam" id="PF14322">
    <property type="entry name" value="SusD-like_3"/>
    <property type="match status" value="1"/>
</dbReference>
<feature type="domain" description="SusD-like N-terminal" evidence="8">
    <location>
        <begin position="42"/>
        <end position="227"/>
    </location>
</feature>
<comment type="caution">
    <text evidence="9">The sequence shown here is derived from an EMBL/GenBank/DDBJ whole genome shotgun (WGS) entry which is preliminary data.</text>
</comment>
<keyword evidence="5" id="KW-0998">Cell outer membrane</keyword>
<dbReference type="Pfam" id="PF07980">
    <property type="entry name" value="SusD_RagB"/>
    <property type="match status" value="1"/>
</dbReference>
<sequence>MKMNKKTTLYLLAAALSAPLLSACTDLDQTPLSSIEKNDFYQTEADLQAALYGVYQILSDNDLAGEMYGIYNTEMIFFNDLQSEYARRGTANSPDIAEIGNFAITPTNTFVVSTWLVHYTGINRANVLIDKAEANTAISDRVRAAIVGQAKFLRALYYFDLVRYYGDVPLVLHDGEGEGQPRTATDKVYEQIVADLKAAEGIPAGYSSLPSVASAGAATALLAKVHLVWAQSDTEYSQAHQRELFGQAVAYASKVEEKYKLLDRYCDNWSVDKKLGNAELIFTVEHKFGINRNVIGRCVLSTGFTNDKQPVIAALDNSLYDLFDANDQRRDASVTKRLYDPFTGHWFDFDRIRFRKYIDTIEMAKYSAPYISGQNTSSSVLRYAEVLLIKAEAENELNGPTETAYKAINEVRRRAFYDSYAQIQRAPADGSKTELSGLSQEAFRQAVRTEQLKEFIMEGTRWFDLKRWHILVKTIREKVPATDLKHQNISPKHYFLPIPSEQIALNPALKQNWGYDGQTSGDPYTAKGWQ</sequence>
<evidence type="ECO:0000259" key="8">
    <source>
        <dbReference type="Pfam" id="PF14322"/>
    </source>
</evidence>
<dbReference type="PROSITE" id="PS51257">
    <property type="entry name" value="PROKAR_LIPOPROTEIN"/>
    <property type="match status" value="1"/>
</dbReference>
<name>W2CRX4_9BACT</name>
<evidence type="ECO:0000256" key="1">
    <source>
        <dbReference type="ARBA" id="ARBA00004442"/>
    </source>
</evidence>
<evidence type="ECO:0000256" key="5">
    <source>
        <dbReference type="ARBA" id="ARBA00023237"/>
    </source>
</evidence>
<proteinExistence type="inferred from homology"/>
<gene>
    <name evidence="9" type="ORF">T230_03615</name>
</gene>
<feature type="chain" id="PRO_5004813158" description="Starch-binding protein" evidence="6">
    <location>
        <begin position="24"/>
        <end position="530"/>
    </location>
</feature>
<evidence type="ECO:0000259" key="7">
    <source>
        <dbReference type="Pfam" id="PF07980"/>
    </source>
</evidence>
<feature type="domain" description="RagB/SusD" evidence="7">
    <location>
        <begin position="354"/>
        <end position="515"/>
    </location>
</feature>
<dbReference type="InterPro" id="IPR012944">
    <property type="entry name" value="SusD_RagB_dom"/>
</dbReference>
<reference evidence="9 10" key="1">
    <citation type="submission" date="2013-11" db="EMBL/GenBank/DDBJ databases">
        <title>Single cell genomics of uncultured Tannerella BU063 (oral taxon 286).</title>
        <authorList>
            <person name="Beall C.J."/>
            <person name="Campbell A.G."/>
            <person name="Griffen A.L."/>
            <person name="Podar M."/>
            <person name="Leys E.J."/>
        </authorList>
    </citation>
    <scope>NUCLEOTIDE SEQUENCE [LARGE SCALE GENOMIC DNA]</scope>
    <source>
        <strain evidence="9">Cell 1/3</strain>
    </source>
</reference>
<dbReference type="PATRIC" id="fig|1411022.3.peg.198"/>
<evidence type="ECO:0008006" key="11">
    <source>
        <dbReference type="Google" id="ProtNLM"/>
    </source>
</evidence>
<dbReference type="SUPFAM" id="SSF48452">
    <property type="entry name" value="TPR-like"/>
    <property type="match status" value="1"/>
</dbReference>
<keyword evidence="3 6" id="KW-0732">Signal</keyword>
<dbReference type="Gene3D" id="1.25.40.390">
    <property type="match status" value="1"/>
</dbReference>
<feature type="signal peptide" evidence="6">
    <location>
        <begin position="1"/>
        <end position="23"/>
    </location>
</feature>
<evidence type="ECO:0000256" key="2">
    <source>
        <dbReference type="ARBA" id="ARBA00006275"/>
    </source>
</evidence>
<accession>W2CRX4</accession>
<evidence type="ECO:0000256" key="4">
    <source>
        <dbReference type="ARBA" id="ARBA00023136"/>
    </source>
</evidence>
<keyword evidence="4" id="KW-0472">Membrane</keyword>
<organism evidence="9 10">
    <name type="scientific">Tannerella sp. oral taxon BU063 isolate Cell 1/3</name>
    <dbReference type="NCBI Taxonomy" id="1411022"/>
    <lineage>
        <taxon>Bacteria</taxon>
        <taxon>Pseudomonadati</taxon>
        <taxon>Bacteroidota</taxon>
        <taxon>Bacteroidia</taxon>
        <taxon>Bacteroidales</taxon>
        <taxon>Tannerellaceae</taxon>
        <taxon>Tannerella</taxon>
    </lineage>
</organism>
<comment type="similarity">
    <text evidence="2">Belongs to the SusD family.</text>
</comment>
<dbReference type="InterPro" id="IPR033985">
    <property type="entry name" value="SusD-like_N"/>
</dbReference>
<dbReference type="CDD" id="cd08977">
    <property type="entry name" value="SusD"/>
    <property type="match status" value="1"/>
</dbReference>
<dbReference type="AlphaFoldDB" id="W2CRX4"/>
<evidence type="ECO:0000256" key="6">
    <source>
        <dbReference type="SAM" id="SignalP"/>
    </source>
</evidence>
<comment type="subcellular location">
    <subcellularLocation>
        <location evidence="1">Cell outer membrane</location>
    </subcellularLocation>
</comment>
<dbReference type="InterPro" id="IPR011990">
    <property type="entry name" value="TPR-like_helical_dom_sf"/>
</dbReference>